<feature type="compositionally biased region" description="Basic and acidic residues" evidence="1">
    <location>
        <begin position="7"/>
        <end position="20"/>
    </location>
</feature>
<organism evidence="2 3">
    <name type="scientific">Iphiclides podalirius</name>
    <name type="common">scarce swallowtail</name>
    <dbReference type="NCBI Taxonomy" id="110791"/>
    <lineage>
        <taxon>Eukaryota</taxon>
        <taxon>Metazoa</taxon>
        <taxon>Ecdysozoa</taxon>
        <taxon>Arthropoda</taxon>
        <taxon>Hexapoda</taxon>
        <taxon>Insecta</taxon>
        <taxon>Pterygota</taxon>
        <taxon>Neoptera</taxon>
        <taxon>Endopterygota</taxon>
        <taxon>Lepidoptera</taxon>
        <taxon>Glossata</taxon>
        <taxon>Ditrysia</taxon>
        <taxon>Papilionoidea</taxon>
        <taxon>Papilionidae</taxon>
        <taxon>Papilioninae</taxon>
        <taxon>Iphiclides</taxon>
    </lineage>
</organism>
<reference evidence="2" key="1">
    <citation type="submission" date="2022-03" db="EMBL/GenBank/DDBJ databases">
        <authorList>
            <person name="Martin H S."/>
        </authorList>
    </citation>
    <scope>NUCLEOTIDE SEQUENCE</scope>
</reference>
<dbReference type="Proteomes" id="UP000837857">
    <property type="component" value="Chromosome 12"/>
</dbReference>
<evidence type="ECO:0000256" key="1">
    <source>
        <dbReference type="SAM" id="MobiDB-lite"/>
    </source>
</evidence>
<name>A0ABN8I094_9NEOP</name>
<feature type="region of interest" description="Disordered" evidence="1">
    <location>
        <begin position="1"/>
        <end position="20"/>
    </location>
</feature>
<accession>A0ABN8I094</accession>
<keyword evidence="3" id="KW-1185">Reference proteome</keyword>
<evidence type="ECO:0000313" key="3">
    <source>
        <dbReference type="Proteomes" id="UP000837857"/>
    </source>
</evidence>
<proteinExistence type="predicted"/>
<protein>
    <submittedName>
        <fullName evidence="2">Uncharacterized protein</fullName>
    </submittedName>
</protein>
<gene>
    <name evidence="2" type="ORF">IPOD504_LOCUS2593</name>
</gene>
<feature type="non-terminal residue" evidence="2">
    <location>
        <position position="1"/>
    </location>
</feature>
<sequence>MAAIRQIECRPPHPSPRHPDEYTGRWLGTKDSIYPNRHRSFGMRASPIMRYGLFAARLHKVTPHEGMQHGVGTLRSGYRFYQQPINRMLSLSPTLVRARRRARQKSTSLMGRYAGKNQYAFATVDTRVIGGGRISAAWCKCSGGHVVIGTRWVMR</sequence>
<evidence type="ECO:0000313" key="2">
    <source>
        <dbReference type="EMBL" id="CAH2040472.1"/>
    </source>
</evidence>
<dbReference type="EMBL" id="OW152824">
    <property type="protein sequence ID" value="CAH2040472.1"/>
    <property type="molecule type" value="Genomic_DNA"/>
</dbReference>